<dbReference type="RefSeq" id="WP_015763680.1">
    <property type="nucleotide sequence ID" value="NZ_CP039375.1"/>
</dbReference>
<proteinExistence type="inferred from homology"/>
<evidence type="ECO:0000256" key="1">
    <source>
        <dbReference type="ARBA" id="ARBA00008558"/>
    </source>
</evidence>
<comment type="similarity">
    <text evidence="1">Belongs to the N-acylglucosamine 2-epimerase family.</text>
</comment>
<dbReference type="InterPro" id="IPR010819">
    <property type="entry name" value="AGE/CE"/>
</dbReference>
<dbReference type="SUPFAM" id="SSF48208">
    <property type="entry name" value="Six-hairpin glycosidases"/>
    <property type="match status" value="1"/>
</dbReference>
<dbReference type="OMA" id="GFWKCPY"/>
<gene>
    <name evidence="3" type="ORF">E5139_00965</name>
</gene>
<dbReference type="InterPro" id="IPR012341">
    <property type="entry name" value="6hp_glycosidase-like_sf"/>
</dbReference>
<accession>A0A4D6K8Z3</accession>
<dbReference type="GeneID" id="42177464"/>
<dbReference type="Pfam" id="PF07221">
    <property type="entry name" value="GlcNAc_2-epim"/>
    <property type="match status" value="1"/>
</dbReference>
<evidence type="ECO:0000256" key="2">
    <source>
        <dbReference type="ARBA" id="ARBA00023235"/>
    </source>
</evidence>
<name>A0A4D6K8Z3_9EURY</name>
<evidence type="ECO:0000313" key="4">
    <source>
        <dbReference type="Proteomes" id="UP000297053"/>
    </source>
</evidence>
<dbReference type="EMBL" id="CP039375">
    <property type="protein sequence ID" value="QCD64270.1"/>
    <property type="molecule type" value="Genomic_DNA"/>
</dbReference>
<dbReference type="GO" id="GO:0005975">
    <property type="term" value="P:carbohydrate metabolic process"/>
    <property type="evidence" value="ECO:0007669"/>
    <property type="project" value="InterPro"/>
</dbReference>
<organism evidence="3 4">
    <name type="scientific">Halomicrobium mukohataei</name>
    <dbReference type="NCBI Taxonomy" id="57705"/>
    <lineage>
        <taxon>Archaea</taxon>
        <taxon>Methanobacteriati</taxon>
        <taxon>Methanobacteriota</taxon>
        <taxon>Stenosarchaea group</taxon>
        <taxon>Halobacteria</taxon>
        <taxon>Halobacteriales</taxon>
        <taxon>Haloarculaceae</taxon>
        <taxon>Halomicrobium</taxon>
    </lineage>
</organism>
<dbReference type="GO" id="GO:0016853">
    <property type="term" value="F:isomerase activity"/>
    <property type="evidence" value="ECO:0007669"/>
    <property type="project" value="UniProtKB-KW"/>
</dbReference>
<dbReference type="Proteomes" id="UP000297053">
    <property type="component" value="Chromosome"/>
</dbReference>
<dbReference type="InterPro" id="IPR008928">
    <property type="entry name" value="6-hairpin_glycosidase_sf"/>
</dbReference>
<keyword evidence="2 3" id="KW-0413">Isomerase</keyword>
<dbReference type="PANTHER" id="PTHR15108">
    <property type="entry name" value="N-ACYLGLUCOSAMINE-2-EPIMERASE"/>
    <property type="match status" value="1"/>
</dbReference>
<dbReference type="Gene3D" id="1.50.10.10">
    <property type="match status" value="1"/>
</dbReference>
<sequence length="403" mass="46464">MLARTDTTVRDPRYLRRHALSVLEFYHQRSVDTTHGGFVPQISDRDGTVYDARAKLLPATARFVFNYSVGALLDGPHYCEEMAAHGIRHLERHHRDDRHGGYVWQLDGQDVADGGKRCYGHAFVLLAYATAARAGVPGARERIEPAYALLDEHFWEDEHGRCRVELDRDWSGTSDYRGQNANMHTCEALLAAYEATGTEEYLDRAARIAEGLARDLADEGDGLLWEHYTSEWDHDWAYNRDKPGDLFRPWGYQPGHLLEWSKLLLILARHRDAPWFADRAVRFFDAAVENGWDDDRGGFVYNFDRDGDPLVENKYYWPLCEGIGATALLADRFDDDRYRAWYDRIWNYALDHAVNDRYGNWYFQLTPDNEVATDAIDDTPEVKVGYHQLNAIYETLRADGFAE</sequence>
<protein>
    <submittedName>
        <fullName evidence="3">AGE family epimerase/isomerase</fullName>
    </submittedName>
</protein>
<reference evidence="3 4" key="2">
    <citation type="submission" date="2019-04" db="EMBL/GenBank/DDBJ databases">
        <authorList>
            <person name="Yang S."/>
            <person name="Wei W."/>
        </authorList>
    </citation>
    <scope>NUCLEOTIDE SEQUENCE [LARGE SCALE GENOMIC DNA]</scope>
    <source>
        <strain evidence="4">ZP60</strain>
    </source>
</reference>
<evidence type="ECO:0000313" key="3">
    <source>
        <dbReference type="EMBL" id="QCD64270.1"/>
    </source>
</evidence>
<dbReference type="AlphaFoldDB" id="A0A4D6K8Z3"/>
<reference evidence="3 4" key="1">
    <citation type="submission" date="2019-04" db="EMBL/GenBank/DDBJ databases">
        <title>Complete genome sequence of Arthrobacter sp. ZXY-2 associated with effective atrazine degradation and salt adaptation.</title>
        <authorList>
            <person name="Zhao X."/>
        </authorList>
    </citation>
    <scope>NUCLEOTIDE SEQUENCE [LARGE SCALE GENOMIC DNA]</scope>
    <source>
        <strain evidence="4">ZP60</strain>
    </source>
</reference>
<dbReference type="KEGG" id="halz:E5139_00965"/>